<reference evidence="3 4" key="1">
    <citation type="submission" date="2021-01" db="EMBL/GenBank/DDBJ databases">
        <title>Genomic Encyclopedia of Type Strains, Phase IV (KMG-IV): sequencing the most valuable type-strain genomes for metagenomic binning, comparative biology and taxonomic classification.</title>
        <authorList>
            <person name="Goeker M."/>
        </authorList>
    </citation>
    <scope>NUCLEOTIDE SEQUENCE [LARGE SCALE GENOMIC DNA]</scope>
    <source>
        <strain evidence="3 4">DSM 104297</strain>
    </source>
</reference>
<evidence type="ECO:0000256" key="1">
    <source>
        <dbReference type="SAM" id="MobiDB-lite"/>
    </source>
</evidence>
<feature type="region of interest" description="Disordered" evidence="1">
    <location>
        <begin position="1"/>
        <end position="29"/>
    </location>
</feature>
<organism evidence="3 4">
    <name type="scientific">Priestia iocasae</name>
    <dbReference type="NCBI Taxonomy" id="2291674"/>
    <lineage>
        <taxon>Bacteria</taxon>
        <taxon>Bacillati</taxon>
        <taxon>Bacillota</taxon>
        <taxon>Bacilli</taxon>
        <taxon>Bacillales</taxon>
        <taxon>Bacillaceae</taxon>
        <taxon>Priestia</taxon>
    </lineage>
</organism>
<feature type="region of interest" description="Disordered" evidence="1">
    <location>
        <begin position="129"/>
        <end position="154"/>
    </location>
</feature>
<sequence>MSKNHDSPSFFRRLFSTSNQTTDKKGDKKPPKIAYMGVLLAAGVAIMLISNLTLLNEPAAPSGGTIQVNSSEEAPAFSQKKAPQSSSMADYEAHYESQLKDVLQAIVGVDDVEVIVNLDATESKVYEKNSVSQSQTTEETDREGGTRKVQDSSTDEQLVIVRNDNQEKPVVVKTKKPEIRGVLVVAKGANNIEVKKWIIEAVTRVLDVPSHRVAVLPKKSKGE</sequence>
<comment type="caution">
    <text evidence="3">The sequence shown here is derived from an EMBL/GenBank/DDBJ whole genome shotgun (WGS) entry which is preliminary data.</text>
</comment>
<keyword evidence="2" id="KW-0812">Transmembrane</keyword>
<dbReference type="EMBL" id="JAFBFC010000001">
    <property type="protein sequence ID" value="MBM7701580.1"/>
    <property type="molecule type" value="Genomic_DNA"/>
</dbReference>
<evidence type="ECO:0000313" key="3">
    <source>
        <dbReference type="EMBL" id="MBM7701580.1"/>
    </source>
</evidence>
<feature type="transmembrane region" description="Helical" evidence="2">
    <location>
        <begin position="33"/>
        <end position="55"/>
    </location>
</feature>
<feature type="region of interest" description="Disordered" evidence="1">
    <location>
        <begin position="62"/>
        <end position="89"/>
    </location>
</feature>
<dbReference type="RefSeq" id="WP_205183028.1">
    <property type="nucleotide sequence ID" value="NZ_JAFBFC010000001.1"/>
</dbReference>
<dbReference type="InterPro" id="IPR014195">
    <property type="entry name" value="Spore_III_AG"/>
</dbReference>
<name>A0ABS2QQ39_9BACI</name>
<keyword evidence="2" id="KW-1133">Transmembrane helix</keyword>
<keyword evidence="4" id="KW-1185">Reference proteome</keyword>
<dbReference type="Proteomes" id="UP000809829">
    <property type="component" value="Unassembled WGS sequence"/>
</dbReference>
<evidence type="ECO:0000313" key="4">
    <source>
        <dbReference type="Proteomes" id="UP000809829"/>
    </source>
</evidence>
<gene>
    <name evidence="3" type="ORF">JOC83_000406</name>
</gene>
<protein>
    <submittedName>
        <fullName evidence="3">Stage III sporulation protein AG</fullName>
    </submittedName>
</protein>
<evidence type="ECO:0000256" key="2">
    <source>
        <dbReference type="SAM" id="Phobius"/>
    </source>
</evidence>
<keyword evidence="2" id="KW-0472">Membrane</keyword>
<proteinExistence type="predicted"/>
<dbReference type="NCBIfam" id="TIGR02830">
    <property type="entry name" value="spore_III_AG"/>
    <property type="match status" value="1"/>
</dbReference>
<accession>A0ABS2QQ39</accession>